<name>A0ABX3GB29_9ACTN</name>
<gene>
    <name evidence="1" type="ORF">AVW11_03820</name>
</gene>
<organism evidence="1 2">
    <name type="scientific">Streptomyces amritsarensis</name>
    <dbReference type="NCBI Taxonomy" id="681158"/>
    <lineage>
        <taxon>Bacteria</taxon>
        <taxon>Bacillati</taxon>
        <taxon>Actinomycetota</taxon>
        <taxon>Actinomycetes</taxon>
        <taxon>Kitasatosporales</taxon>
        <taxon>Streptomycetaceae</taxon>
        <taxon>Streptomyces</taxon>
    </lineage>
</organism>
<proteinExistence type="predicted"/>
<evidence type="ECO:0000313" key="2">
    <source>
        <dbReference type="Proteomes" id="UP000187151"/>
    </source>
</evidence>
<reference evidence="1 2" key="1">
    <citation type="submission" date="2016-01" db="EMBL/GenBank/DDBJ databases">
        <title>Streptomyces amritsarensis strain MTCC 11845 genome sequencing and assembly.</title>
        <authorList>
            <person name="Sharma D."/>
            <person name="Nair G.R."/>
            <person name="Kaur G."/>
            <person name="Manhas R.K."/>
            <person name="Mayilraj S."/>
        </authorList>
    </citation>
    <scope>NUCLEOTIDE SEQUENCE [LARGE SCALE GENOMIC DNA]</scope>
    <source>
        <strain evidence="1 2">MTCC 11845</strain>
    </source>
</reference>
<evidence type="ECO:0000313" key="1">
    <source>
        <dbReference type="EMBL" id="OLZ72530.1"/>
    </source>
</evidence>
<dbReference type="Proteomes" id="UP000187151">
    <property type="component" value="Unassembled WGS sequence"/>
</dbReference>
<keyword evidence="2" id="KW-1185">Reference proteome</keyword>
<dbReference type="RefSeq" id="WP_076043203.1">
    <property type="nucleotide sequence ID" value="NZ_MQUR01000005.1"/>
</dbReference>
<accession>A0ABX3GB29</accession>
<sequence length="82" mass="8822">MSGGESLASALTLAALAVLWIWCMRGPTADEDADRRRWKRTAGAAARNPEATASASDLDICNAILAATKRIPRQARRRGEGR</sequence>
<protein>
    <submittedName>
        <fullName evidence="1">Uncharacterized protein</fullName>
    </submittedName>
</protein>
<dbReference type="EMBL" id="MQUR01000005">
    <property type="protein sequence ID" value="OLZ72530.1"/>
    <property type="molecule type" value="Genomic_DNA"/>
</dbReference>
<comment type="caution">
    <text evidence="1">The sequence shown here is derived from an EMBL/GenBank/DDBJ whole genome shotgun (WGS) entry which is preliminary data.</text>
</comment>